<dbReference type="Pfam" id="PF13786">
    <property type="entry name" value="DUF4179"/>
    <property type="match status" value="1"/>
</dbReference>
<evidence type="ECO:0000256" key="1">
    <source>
        <dbReference type="SAM" id="Phobius"/>
    </source>
</evidence>
<gene>
    <name evidence="3" type="ORF">GGQ92_001225</name>
</gene>
<keyword evidence="1" id="KW-0472">Membrane</keyword>
<keyword evidence="4" id="KW-1185">Reference proteome</keyword>
<accession>A0A841RKF2</accession>
<dbReference type="RefSeq" id="WP_184245676.1">
    <property type="nucleotide sequence ID" value="NZ_BAAACU010000058.1"/>
</dbReference>
<keyword evidence="1" id="KW-0812">Transmembrane</keyword>
<feature type="transmembrane region" description="Helical" evidence="1">
    <location>
        <begin position="44"/>
        <end position="62"/>
    </location>
</feature>
<dbReference type="EMBL" id="JACHON010000003">
    <property type="protein sequence ID" value="MBB6512442.1"/>
    <property type="molecule type" value="Genomic_DNA"/>
</dbReference>
<proteinExistence type="predicted"/>
<organism evidence="3 4">
    <name type="scientific">Gracilibacillus halotolerans</name>
    <dbReference type="NCBI Taxonomy" id="74386"/>
    <lineage>
        <taxon>Bacteria</taxon>
        <taxon>Bacillati</taxon>
        <taxon>Bacillota</taxon>
        <taxon>Bacilli</taxon>
        <taxon>Bacillales</taxon>
        <taxon>Bacillaceae</taxon>
        <taxon>Gracilibacillus</taxon>
    </lineage>
</organism>
<reference evidence="3 4" key="1">
    <citation type="submission" date="2020-08" db="EMBL/GenBank/DDBJ databases">
        <title>Genomic Encyclopedia of Type Strains, Phase IV (KMG-IV): sequencing the most valuable type-strain genomes for metagenomic binning, comparative biology and taxonomic classification.</title>
        <authorList>
            <person name="Goeker M."/>
        </authorList>
    </citation>
    <scope>NUCLEOTIDE SEQUENCE [LARGE SCALE GENOMIC DNA]</scope>
    <source>
        <strain evidence="3 4">DSM 11805</strain>
    </source>
</reference>
<feature type="domain" description="DUF4179" evidence="2">
    <location>
        <begin position="39"/>
        <end position="129"/>
    </location>
</feature>
<sequence>MSSIKKVIEGEKSQLQELKAPEELENRLRVALEREPIRKRKKRIAWRGIAIASILILSLLIVNHHEGLAYYGKKILGFDHVVSETLKDLNEKGMGQVIGESITLQEGVIFTVEGVMNDDNQLIMYYTVEAVEGQIEHKEFQPIRLTGFWTNSYHDYGVGKISGDGKKITGTHSFAPPNGFAKELTLHFLHTEKTLTFTYDPSKALATIIEMKIGQDVLIDDTKLTFKSIKASPTMTLIEGSWEGEIESAEIDATKLYVNNELVTQQGNSYTSNWRGNTFELRYDALSAPVNKIELVLHNGERIDVMIQ</sequence>
<keyword evidence="1" id="KW-1133">Transmembrane helix</keyword>
<evidence type="ECO:0000313" key="4">
    <source>
        <dbReference type="Proteomes" id="UP000572212"/>
    </source>
</evidence>
<protein>
    <recommendedName>
        <fullName evidence="2">DUF4179 domain-containing protein</fullName>
    </recommendedName>
</protein>
<dbReference type="Proteomes" id="UP000572212">
    <property type="component" value="Unassembled WGS sequence"/>
</dbReference>
<name>A0A841RKF2_9BACI</name>
<dbReference type="AlphaFoldDB" id="A0A841RKF2"/>
<comment type="caution">
    <text evidence="3">The sequence shown here is derived from an EMBL/GenBank/DDBJ whole genome shotgun (WGS) entry which is preliminary data.</text>
</comment>
<evidence type="ECO:0000259" key="2">
    <source>
        <dbReference type="Pfam" id="PF13786"/>
    </source>
</evidence>
<dbReference type="InterPro" id="IPR025436">
    <property type="entry name" value="DUF4179"/>
</dbReference>
<evidence type="ECO:0000313" key="3">
    <source>
        <dbReference type="EMBL" id="MBB6512442.1"/>
    </source>
</evidence>